<feature type="transmembrane region" description="Helical" evidence="1">
    <location>
        <begin position="113"/>
        <end position="130"/>
    </location>
</feature>
<accession>A0A1H0XIY5</accession>
<keyword evidence="4" id="KW-1185">Reference proteome</keyword>
<gene>
    <name evidence="2" type="ORF">SAMN04487752_0286</name>
    <name evidence="3" type="ORF">SAMN04487752_1149</name>
</gene>
<feature type="transmembrane region" description="Helical" evidence="1">
    <location>
        <begin position="58"/>
        <end position="78"/>
    </location>
</feature>
<reference evidence="2" key="2">
    <citation type="submission" date="2016-10" db="EMBL/GenBank/DDBJ databases">
        <authorList>
            <person name="de Groot N.N."/>
        </authorList>
    </citation>
    <scope>NUCLEOTIDE SEQUENCE [LARGE SCALE GENOMIC DNA]</scope>
    <source>
        <strain evidence="2">MPL-11</strain>
    </source>
</reference>
<proteinExistence type="predicted"/>
<dbReference type="EMBL" id="FNJW01000006">
    <property type="protein sequence ID" value="SDQ02759.1"/>
    <property type="molecule type" value="Genomic_DNA"/>
</dbReference>
<dbReference type="EMBL" id="FNJW01000008">
    <property type="protein sequence ID" value="SDQ18530.1"/>
    <property type="molecule type" value="Genomic_DNA"/>
</dbReference>
<keyword evidence="1" id="KW-0812">Transmembrane</keyword>
<reference evidence="4" key="1">
    <citation type="submission" date="2016-10" db="EMBL/GenBank/DDBJ databases">
        <authorList>
            <person name="Varghese N."/>
            <person name="Submissions S."/>
        </authorList>
    </citation>
    <scope>NUCLEOTIDE SEQUENCE [LARGE SCALE GENOMIC DNA]</scope>
    <source>
        <strain evidence="4">MPL-11</strain>
    </source>
</reference>
<organism evidence="2 4">
    <name type="scientific">Carnobacterium viridans</name>
    <dbReference type="NCBI Taxonomy" id="174587"/>
    <lineage>
        <taxon>Bacteria</taxon>
        <taxon>Bacillati</taxon>
        <taxon>Bacillota</taxon>
        <taxon>Bacilli</taxon>
        <taxon>Lactobacillales</taxon>
        <taxon>Carnobacteriaceae</taxon>
        <taxon>Carnobacterium</taxon>
    </lineage>
</organism>
<keyword evidence="1" id="KW-1133">Transmembrane helix</keyword>
<evidence type="ECO:0000313" key="2">
    <source>
        <dbReference type="EMBL" id="SDQ02759.1"/>
    </source>
</evidence>
<dbReference type="RefSeq" id="WP_089974606.1">
    <property type="nucleotide sequence ID" value="NZ_CP084916.1"/>
</dbReference>
<dbReference type="Proteomes" id="UP000199481">
    <property type="component" value="Unassembled WGS sequence"/>
</dbReference>
<dbReference type="OrthoDB" id="2156470at2"/>
<dbReference type="AlphaFoldDB" id="A0A1H0XIY5"/>
<name>A0A1H0XIY5_9LACT</name>
<evidence type="ECO:0000313" key="3">
    <source>
        <dbReference type="EMBL" id="SDQ18530.1"/>
    </source>
</evidence>
<evidence type="ECO:0000256" key="1">
    <source>
        <dbReference type="SAM" id="Phobius"/>
    </source>
</evidence>
<evidence type="ECO:0008006" key="5">
    <source>
        <dbReference type="Google" id="ProtNLM"/>
    </source>
</evidence>
<keyword evidence="1" id="KW-0472">Membrane</keyword>
<feature type="transmembrane region" description="Helical" evidence="1">
    <location>
        <begin position="21"/>
        <end position="38"/>
    </location>
</feature>
<evidence type="ECO:0000313" key="4">
    <source>
        <dbReference type="Proteomes" id="UP000199481"/>
    </source>
</evidence>
<sequence>MENTRLKRELIVAKNKRPSDFWGFMVAFTSILHGSFLFKFADYLTAHAEPYLSRLPGRWIGLILLIAALIKLIGLLLNNKHLKEWSIWILSAIWGGLWIVSLTFAFGTGYPDPYHTFMFFVFVACLRVSLKGDYNYDV</sequence>
<protein>
    <recommendedName>
        <fullName evidence="5">DoxX-like family protein</fullName>
    </recommendedName>
</protein>
<feature type="transmembrane region" description="Helical" evidence="1">
    <location>
        <begin position="85"/>
        <end position="107"/>
    </location>
</feature>